<accession>A0A4R1BMY0</accession>
<dbReference type="GO" id="GO:0008360">
    <property type="term" value="P:regulation of cell shape"/>
    <property type="evidence" value="ECO:0007669"/>
    <property type="project" value="UniProtKB-UniRule"/>
</dbReference>
<feature type="transmembrane region" description="Helical" evidence="8">
    <location>
        <begin position="391"/>
        <end position="413"/>
    </location>
</feature>
<comment type="function">
    <text evidence="8 9">Involved in peptidoglycan biosynthesis. Transports lipid-linked peptidoglycan precursors from the inner to the outer leaflet of the cytoplasmic membrane.</text>
</comment>
<feature type="transmembrane region" description="Helical" evidence="8">
    <location>
        <begin position="484"/>
        <end position="506"/>
    </location>
</feature>
<dbReference type="HAMAP" id="MF_02078">
    <property type="entry name" value="MurJ_MviN"/>
    <property type="match status" value="1"/>
</dbReference>
<dbReference type="AlphaFoldDB" id="A0A4R1BMY0"/>
<keyword evidence="8 9" id="KW-0961">Cell wall biogenesis/degradation</keyword>
<evidence type="ECO:0000256" key="4">
    <source>
        <dbReference type="ARBA" id="ARBA00022960"/>
    </source>
</evidence>
<organism evidence="10 11">
    <name type="scientific">Rubrobacter taiwanensis</name>
    <dbReference type="NCBI Taxonomy" id="185139"/>
    <lineage>
        <taxon>Bacteria</taxon>
        <taxon>Bacillati</taxon>
        <taxon>Actinomycetota</taxon>
        <taxon>Rubrobacteria</taxon>
        <taxon>Rubrobacterales</taxon>
        <taxon>Rubrobacteraceae</taxon>
        <taxon>Rubrobacter</taxon>
    </lineage>
</organism>
<feature type="transmembrane region" description="Helical" evidence="8">
    <location>
        <begin position="243"/>
        <end position="261"/>
    </location>
</feature>
<keyword evidence="5 8" id="KW-0573">Peptidoglycan synthesis</keyword>
<feature type="transmembrane region" description="Helical" evidence="8">
    <location>
        <begin position="167"/>
        <end position="190"/>
    </location>
</feature>
<keyword evidence="7 8" id="KW-0472">Membrane</keyword>
<evidence type="ECO:0000256" key="3">
    <source>
        <dbReference type="ARBA" id="ARBA00022692"/>
    </source>
</evidence>
<keyword evidence="2 8" id="KW-1003">Cell membrane</keyword>
<dbReference type="PANTHER" id="PTHR47019:SF1">
    <property type="entry name" value="LIPID II FLIPPASE MURJ"/>
    <property type="match status" value="1"/>
</dbReference>
<feature type="transmembrane region" description="Helical" evidence="8">
    <location>
        <begin position="196"/>
        <end position="222"/>
    </location>
</feature>
<dbReference type="PIRSF" id="PIRSF002869">
    <property type="entry name" value="MviN"/>
    <property type="match status" value="1"/>
</dbReference>
<feature type="transmembrane region" description="Helical" evidence="8">
    <location>
        <begin position="273"/>
        <end position="297"/>
    </location>
</feature>
<evidence type="ECO:0000256" key="7">
    <source>
        <dbReference type="ARBA" id="ARBA00023136"/>
    </source>
</evidence>
<feature type="transmembrane region" description="Helical" evidence="8">
    <location>
        <begin position="51"/>
        <end position="70"/>
    </location>
</feature>
<name>A0A4R1BMY0_9ACTN</name>
<proteinExistence type="inferred from homology"/>
<comment type="caution">
    <text evidence="10">The sequence shown here is derived from an EMBL/GenBank/DDBJ whole genome shotgun (WGS) entry which is preliminary data.</text>
</comment>
<evidence type="ECO:0000256" key="2">
    <source>
        <dbReference type="ARBA" id="ARBA00022475"/>
    </source>
</evidence>
<dbReference type="GO" id="GO:0009252">
    <property type="term" value="P:peptidoglycan biosynthetic process"/>
    <property type="evidence" value="ECO:0007669"/>
    <property type="project" value="UniProtKB-UniRule"/>
</dbReference>
<protein>
    <recommendedName>
        <fullName evidence="8">Probable lipid II flippase MurJ</fullName>
    </recommendedName>
</protein>
<reference evidence="10 11" key="1">
    <citation type="submission" date="2019-03" db="EMBL/GenBank/DDBJ databases">
        <title>Whole genome sequence of a novel Rubrobacter taiwanensis strain, isolated from Yellowstone National Park.</title>
        <authorList>
            <person name="Freed S."/>
            <person name="Ramaley R.F."/>
            <person name="Kyndt J.A."/>
        </authorList>
    </citation>
    <scope>NUCLEOTIDE SEQUENCE [LARGE SCALE GENOMIC DNA]</scope>
    <source>
        <strain evidence="10 11">Yellowstone</strain>
    </source>
</reference>
<keyword evidence="6 8" id="KW-1133">Transmembrane helix</keyword>
<dbReference type="GO" id="GO:0005886">
    <property type="term" value="C:plasma membrane"/>
    <property type="evidence" value="ECO:0007669"/>
    <property type="project" value="UniProtKB-SubCell"/>
</dbReference>
<dbReference type="Pfam" id="PF03023">
    <property type="entry name" value="MurJ"/>
    <property type="match status" value="1"/>
</dbReference>
<keyword evidence="4 8" id="KW-0133">Cell shape</keyword>
<dbReference type="Proteomes" id="UP000295244">
    <property type="component" value="Unassembled WGS sequence"/>
</dbReference>
<keyword evidence="11" id="KW-1185">Reference proteome</keyword>
<comment type="similarity">
    <text evidence="8 9">Belongs to the MurJ/MviN family.</text>
</comment>
<evidence type="ECO:0000256" key="9">
    <source>
        <dbReference type="PIRNR" id="PIRNR002869"/>
    </source>
</evidence>
<feature type="transmembrane region" description="Helical" evidence="8">
    <location>
        <begin position="419"/>
        <end position="438"/>
    </location>
</feature>
<dbReference type="GO" id="GO:0015648">
    <property type="term" value="F:lipid-linked peptidoglycan transporter activity"/>
    <property type="evidence" value="ECO:0007669"/>
    <property type="project" value="UniProtKB-UniRule"/>
</dbReference>
<evidence type="ECO:0000313" key="10">
    <source>
        <dbReference type="EMBL" id="TCJ18861.1"/>
    </source>
</evidence>
<dbReference type="PANTHER" id="PTHR47019">
    <property type="entry name" value="LIPID II FLIPPASE MURJ"/>
    <property type="match status" value="1"/>
</dbReference>
<feature type="transmembrane region" description="Helical" evidence="8">
    <location>
        <begin position="358"/>
        <end position="379"/>
    </location>
</feature>
<dbReference type="CDD" id="cd13123">
    <property type="entry name" value="MATE_MurJ_like"/>
    <property type="match status" value="1"/>
</dbReference>
<evidence type="ECO:0000256" key="8">
    <source>
        <dbReference type="HAMAP-Rule" id="MF_02078"/>
    </source>
</evidence>
<evidence type="ECO:0000256" key="1">
    <source>
        <dbReference type="ARBA" id="ARBA00004651"/>
    </source>
</evidence>
<keyword evidence="8 9" id="KW-0813">Transport</keyword>
<dbReference type="InterPro" id="IPR004268">
    <property type="entry name" value="MurJ"/>
</dbReference>
<evidence type="ECO:0000256" key="6">
    <source>
        <dbReference type="ARBA" id="ARBA00022989"/>
    </source>
</evidence>
<comment type="pathway">
    <text evidence="8">Cell wall biogenesis; peptidoglycan biosynthesis.</text>
</comment>
<evidence type="ECO:0000256" key="5">
    <source>
        <dbReference type="ARBA" id="ARBA00022984"/>
    </source>
</evidence>
<feature type="transmembrane region" description="Helical" evidence="8">
    <location>
        <begin position="91"/>
        <end position="115"/>
    </location>
</feature>
<dbReference type="RefSeq" id="WP_132689349.1">
    <property type="nucleotide sequence ID" value="NZ_SKBU01000009.1"/>
</dbReference>
<dbReference type="UniPathway" id="UPA00219"/>
<evidence type="ECO:0000313" key="11">
    <source>
        <dbReference type="Proteomes" id="UP000295244"/>
    </source>
</evidence>
<keyword evidence="3 8" id="KW-0812">Transmembrane</keyword>
<dbReference type="OrthoDB" id="9786339at2"/>
<feature type="transmembrane region" description="Helical" evidence="8">
    <location>
        <begin position="135"/>
        <end position="160"/>
    </location>
</feature>
<sequence length="527" mass="56525">MTGIVRAVLSMSAATTVSRITGYLRTMVMAATLGSGVVANAYTLSNTLPNQIYELFMGGILYSIFIPLLVERIQKHGEEDARRFTDALFTLVVPVLAAVSLLGVLFAGPLVRLASDFEAAEGNLSPEEARQATELAILMFRIFAVQIIFYGIGAVCIGVLNSHRRFFLPTFAPVFNNLVVIASFAGYWLLREENPAGAVYVLAGGTTLGVAVMSLVLLPPVIRLGYRPRPRLGHPALRSAARLAGPMLVFVAAAVGVQFAANLIGSQFGAVEYLWYAFMIYSLPYGIFVVAIATALMPELSERFSASDAEGYRRTLSFGLRIMAFIVVPATVGLITLSEPIVGLLYERGEFTPQDTRTVSALLVAYAAGLLGYATYFILARAFYARQNTKTPAAMNVFLLALYVALAYGLSRILGAQGIAWAFSAAYFVLALALLLAMRRETKSIDGRRLLNSLIRILLAGAAMFATAHLGMQILGPGSDFAQRAAILAGVGGASVAVYLGAALALRVQELRSGLSLLRGRLQPPSR</sequence>
<gene>
    <name evidence="8 10" type="primary">murJ</name>
    <name evidence="10" type="ORF">E0L93_04995</name>
</gene>
<dbReference type="GO" id="GO:0034204">
    <property type="term" value="P:lipid translocation"/>
    <property type="evidence" value="ECO:0007669"/>
    <property type="project" value="TreeGrafter"/>
</dbReference>
<dbReference type="NCBIfam" id="TIGR01695">
    <property type="entry name" value="murJ_mviN"/>
    <property type="match status" value="1"/>
</dbReference>
<dbReference type="InterPro" id="IPR051050">
    <property type="entry name" value="Lipid_II_flippase_MurJ/MviN"/>
</dbReference>
<feature type="transmembrane region" description="Helical" evidence="8">
    <location>
        <begin position="20"/>
        <end position="39"/>
    </location>
</feature>
<dbReference type="PRINTS" id="PR01806">
    <property type="entry name" value="VIRFACTRMVIN"/>
</dbReference>
<feature type="transmembrane region" description="Helical" evidence="8">
    <location>
        <begin position="450"/>
        <end position="472"/>
    </location>
</feature>
<dbReference type="GO" id="GO:0071555">
    <property type="term" value="P:cell wall organization"/>
    <property type="evidence" value="ECO:0007669"/>
    <property type="project" value="UniProtKB-UniRule"/>
</dbReference>
<comment type="subcellular location">
    <subcellularLocation>
        <location evidence="1 8">Cell membrane</location>
        <topology evidence="1 8">Multi-pass membrane protein</topology>
    </subcellularLocation>
</comment>
<feature type="transmembrane region" description="Helical" evidence="8">
    <location>
        <begin position="318"/>
        <end position="338"/>
    </location>
</feature>
<dbReference type="EMBL" id="SKBU01000009">
    <property type="protein sequence ID" value="TCJ18861.1"/>
    <property type="molecule type" value="Genomic_DNA"/>
</dbReference>